<reference evidence="2 3" key="1">
    <citation type="submission" date="2019-09" db="EMBL/GenBank/DDBJ databases">
        <authorList>
            <person name="Cremers G."/>
        </authorList>
    </citation>
    <scope>NUCLEOTIDE SEQUENCE [LARGE SCALE GENOMIC DNA]</scope>
    <source>
        <strain evidence="2">4A</strain>
    </source>
</reference>
<keyword evidence="1" id="KW-0175">Coiled coil</keyword>
<keyword evidence="3" id="KW-1185">Reference proteome</keyword>
<evidence type="ECO:0000313" key="3">
    <source>
        <dbReference type="Proteomes" id="UP000334923"/>
    </source>
</evidence>
<dbReference type="OrthoDB" id="195440at2"/>
<evidence type="ECO:0000313" key="2">
    <source>
        <dbReference type="EMBL" id="VVM07383.1"/>
    </source>
</evidence>
<dbReference type="RefSeq" id="WP_142660530.1">
    <property type="nucleotide sequence ID" value="NZ_CABFVA020000091.1"/>
</dbReference>
<protein>
    <submittedName>
        <fullName evidence="2">Uncharacterized protein</fullName>
    </submittedName>
</protein>
<evidence type="ECO:0000256" key="1">
    <source>
        <dbReference type="SAM" id="Coils"/>
    </source>
</evidence>
<gene>
    <name evidence="2" type="ORF">MAMT_01721</name>
</gene>
<sequence length="294" mass="32233">MEAGLLLILYGGLLFALRGVPPPPMPSGRLLIFLRFLVAGRWWPHGALLARSPRASWVVGGWLAGSFLLGRASLFAPHSPLAYSLEQLGGLAAGLCLLAGFGLAAFQLRSRAERETGREHEPPPPVRVLVTLREDSGILQLPGTSAQSIHRLAPRLYWMPGEAAVLLEKDRVVSVAPWPPEADAVEAAWKALEEKLAQTEGRALALGIENNRATEALLQREAKIEDLERARHQLVQDVTRMRAESRLGSQSDFYRLSEAELTQAREARQKEVSLIEQILAVRQKVGTAEADVLT</sequence>
<dbReference type="EMBL" id="CABFVA020000091">
    <property type="protein sequence ID" value="VVM07383.1"/>
    <property type="molecule type" value="Genomic_DNA"/>
</dbReference>
<dbReference type="Proteomes" id="UP000334923">
    <property type="component" value="Unassembled WGS sequence"/>
</dbReference>
<accession>A0A5E6MDU5</accession>
<proteinExistence type="predicted"/>
<feature type="coiled-coil region" evidence="1">
    <location>
        <begin position="182"/>
        <end position="244"/>
    </location>
</feature>
<organism evidence="2 3">
    <name type="scientific">Methylacidimicrobium tartarophylax</name>
    <dbReference type="NCBI Taxonomy" id="1041768"/>
    <lineage>
        <taxon>Bacteria</taxon>
        <taxon>Pseudomonadati</taxon>
        <taxon>Verrucomicrobiota</taxon>
        <taxon>Methylacidimicrobium</taxon>
    </lineage>
</organism>
<name>A0A5E6MDU5_9BACT</name>
<dbReference type="AlphaFoldDB" id="A0A5E6MDU5"/>